<dbReference type="PANTHER" id="PTHR31793">
    <property type="entry name" value="4-HYDROXYBENZOYL-COA THIOESTERASE FAMILY MEMBER"/>
    <property type="match status" value="1"/>
</dbReference>
<evidence type="ECO:0000313" key="1">
    <source>
        <dbReference type="EMBL" id="SFN13111.1"/>
    </source>
</evidence>
<organism evidence="1 2">
    <name type="scientific">Algoriella xinjiangensis</name>
    <dbReference type="NCBI Taxonomy" id="684065"/>
    <lineage>
        <taxon>Bacteria</taxon>
        <taxon>Pseudomonadati</taxon>
        <taxon>Bacteroidota</taxon>
        <taxon>Flavobacteriia</taxon>
        <taxon>Flavobacteriales</taxon>
        <taxon>Weeksellaceae</taxon>
        <taxon>Algoriella</taxon>
    </lineage>
</organism>
<dbReference type="RefSeq" id="WP_092908078.1">
    <property type="nucleotide sequence ID" value="NZ_FOUZ01000007.1"/>
</dbReference>
<dbReference type="SUPFAM" id="SSF54637">
    <property type="entry name" value="Thioesterase/thiol ester dehydrase-isomerase"/>
    <property type="match status" value="1"/>
</dbReference>
<evidence type="ECO:0000313" key="2">
    <source>
        <dbReference type="Proteomes" id="UP000199149"/>
    </source>
</evidence>
<dbReference type="GO" id="GO:0047617">
    <property type="term" value="F:fatty acyl-CoA hydrolase activity"/>
    <property type="evidence" value="ECO:0007669"/>
    <property type="project" value="TreeGrafter"/>
</dbReference>
<dbReference type="CDD" id="cd00586">
    <property type="entry name" value="4HBT"/>
    <property type="match status" value="1"/>
</dbReference>
<accession>A0A1I4WH24</accession>
<gene>
    <name evidence="1" type="ORF">SAMN05421738_10712</name>
</gene>
<dbReference type="InterPro" id="IPR029069">
    <property type="entry name" value="HotDog_dom_sf"/>
</dbReference>
<reference evidence="2" key="1">
    <citation type="submission" date="2016-10" db="EMBL/GenBank/DDBJ databases">
        <authorList>
            <person name="Varghese N."/>
            <person name="Submissions S."/>
        </authorList>
    </citation>
    <scope>NUCLEOTIDE SEQUENCE [LARGE SCALE GENOMIC DNA]</scope>
    <source>
        <strain evidence="2">XJ109</strain>
    </source>
</reference>
<keyword evidence="1" id="KW-0378">Hydrolase</keyword>
<keyword evidence="2" id="KW-1185">Reference proteome</keyword>
<dbReference type="OrthoDB" id="9791529at2"/>
<protein>
    <submittedName>
        <fullName evidence="1">Acyl-CoA thioester hydrolase</fullName>
    </submittedName>
</protein>
<dbReference type="STRING" id="684065.SAMN05421738_10712"/>
<dbReference type="Proteomes" id="UP000199149">
    <property type="component" value="Unassembled WGS sequence"/>
</dbReference>
<name>A0A1I4WH24_9FLAO</name>
<sequence length="143" mass="17032">MSIENFKFFKPLELRWNDLDPIGHVNNVFYFEYFQIGRAYYMLDASKQWDWTKHMFVIAHMECDYQKELTLTAINPKVGLRVTKFGTKSFEFEYIITSTNRKGENVIHAIGKSTQVMIDMQQGKSIELPEWLVEDFKQYEPNI</sequence>
<dbReference type="InterPro" id="IPR050563">
    <property type="entry name" value="4-hydroxybenzoyl-CoA_TE"/>
</dbReference>
<dbReference type="EMBL" id="FOUZ01000007">
    <property type="protein sequence ID" value="SFN13111.1"/>
    <property type="molecule type" value="Genomic_DNA"/>
</dbReference>
<proteinExistence type="predicted"/>
<dbReference type="Gene3D" id="3.10.129.10">
    <property type="entry name" value="Hotdog Thioesterase"/>
    <property type="match status" value="1"/>
</dbReference>
<dbReference type="Pfam" id="PF13279">
    <property type="entry name" value="4HBT_2"/>
    <property type="match status" value="1"/>
</dbReference>
<dbReference type="AlphaFoldDB" id="A0A1I4WH24"/>
<dbReference type="PANTHER" id="PTHR31793:SF24">
    <property type="entry name" value="LONG-CHAIN ACYL-COA THIOESTERASE FADM"/>
    <property type="match status" value="1"/>
</dbReference>